<evidence type="ECO:0000256" key="3">
    <source>
        <dbReference type="ARBA" id="ARBA00022475"/>
    </source>
</evidence>
<feature type="transmembrane region" description="Helical" evidence="7">
    <location>
        <begin position="333"/>
        <end position="354"/>
    </location>
</feature>
<feature type="transmembrane region" description="Helical" evidence="7">
    <location>
        <begin position="301"/>
        <end position="321"/>
    </location>
</feature>
<keyword evidence="6 7" id="KW-0472">Membrane</keyword>
<protein>
    <submittedName>
        <fullName evidence="8">Putative integral membrane protein (TIGR00698 family)</fullName>
    </submittedName>
</protein>
<sequence>MRRSLVAIAERTASGAATTVVRRVGVRLRHVVPGLLAAVLVAGVATAAGAEVPVVGGPVFGIVIGLLVATVLTPGERWRPGFAVASRPVLQASIVVLGATLSLTQVASVGASSLPVMLGTLAIALGGAWLVGRLLGLEQDTTLLIGVGTAICGASAIAATQSVLRARESTVAYAVGTIFVFNIVAVLAFPPLGHLLGLDAHAFGLWAGTAINDTSSVVAAGYAYGGDAGPYSVVVKLTRSLMIIPVVAAVTLLVARRGRVAPGEERRALPWARLVPLFLVGFVVASALTTIGVVPMSWHPALTAIGTFLITTALAGIGLSMRVADLRRAGVRPLLLGACLWVLVAASSLGIQALTGI</sequence>
<feature type="transmembrane region" description="Helical" evidence="7">
    <location>
        <begin position="54"/>
        <end position="72"/>
    </location>
</feature>
<keyword evidence="5 7" id="KW-1133">Transmembrane helix</keyword>
<evidence type="ECO:0000313" key="8">
    <source>
        <dbReference type="EMBL" id="NYD37079.1"/>
    </source>
</evidence>
<dbReference type="Proteomes" id="UP000535890">
    <property type="component" value="Unassembled WGS sequence"/>
</dbReference>
<keyword evidence="4 7" id="KW-0812">Transmembrane</keyword>
<keyword evidence="9" id="KW-1185">Reference proteome</keyword>
<evidence type="ECO:0000256" key="7">
    <source>
        <dbReference type="SAM" id="Phobius"/>
    </source>
</evidence>
<comment type="similarity">
    <text evidence="2">Belongs to the UPF0324 family.</text>
</comment>
<dbReference type="PANTHER" id="PTHR30106:SF1">
    <property type="entry name" value="UPF0324 MEMBRANE PROTEIN FN0533"/>
    <property type="match status" value="1"/>
</dbReference>
<feature type="transmembrane region" description="Helical" evidence="7">
    <location>
        <begin position="237"/>
        <end position="255"/>
    </location>
</feature>
<feature type="transmembrane region" description="Helical" evidence="7">
    <location>
        <begin position="170"/>
        <end position="190"/>
    </location>
</feature>
<gene>
    <name evidence="8" type="ORF">BJ983_003181</name>
</gene>
<feature type="transmembrane region" description="Helical" evidence="7">
    <location>
        <begin position="31"/>
        <end position="48"/>
    </location>
</feature>
<organism evidence="8 9">
    <name type="scientific">Actinomycetospora corticicola</name>
    <dbReference type="NCBI Taxonomy" id="663602"/>
    <lineage>
        <taxon>Bacteria</taxon>
        <taxon>Bacillati</taxon>
        <taxon>Actinomycetota</taxon>
        <taxon>Actinomycetes</taxon>
        <taxon>Pseudonocardiales</taxon>
        <taxon>Pseudonocardiaceae</taxon>
        <taxon>Actinomycetospora</taxon>
    </lineage>
</organism>
<feature type="transmembrane region" description="Helical" evidence="7">
    <location>
        <begin position="143"/>
        <end position="164"/>
    </location>
</feature>
<feature type="transmembrane region" description="Helical" evidence="7">
    <location>
        <begin position="275"/>
        <end position="295"/>
    </location>
</feature>
<evidence type="ECO:0000313" key="9">
    <source>
        <dbReference type="Proteomes" id="UP000535890"/>
    </source>
</evidence>
<dbReference type="RefSeq" id="WP_179794664.1">
    <property type="nucleotide sequence ID" value="NZ_BAABHP010000014.1"/>
</dbReference>
<reference evidence="8 9" key="1">
    <citation type="submission" date="2020-07" db="EMBL/GenBank/DDBJ databases">
        <title>Sequencing the genomes of 1000 actinobacteria strains.</title>
        <authorList>
            <person name="Klenk H.-P."/>
        </authorList>
    </citation>
    <scope>NUCLEOTIDE SEQUENCE [LARGE SCALE GENOMIC DNA]</scope>
    <source>
        <strain evidence="8 9">DSM 45772</strain>
    </source>
</reference>
<evidence type="ECO:0000256" key="2">
    <source>
        <dbReference type="ARBA" id="ARBA00007977"/>
    </source>
</evidence>
<proteinExistence type="inferred from homology"/>
<keyword evidence="3" id="KW-1003">Cell membrane</keyword>
<feature type="transmembrane region" description="Helical" evidence="7">
    <location>
        <begin position="109"/>
        <end position="131"/>
    </location>
</feature>
<name>A0A7Y9DX87_9PSEU</name>
<dbReference type="PANTHER" id="PTHR30106">
    <property type="entry name" value="INNER MEMBRANE PROTEIN YEIH-RELATED"/>
    <property type="match status" value="1"/>
</dbReference>
<comment type="subcellular location">
    <subcellularLocation>
        <location evidence="1">Cell membrane</location>
        <topology evidence="1">Multi-pass membrane protein</topology>
    </subcellularLocation>
</comment>
<evidence type="ECO:0000256" key="6">
    <source>
        <dbReference type="ARBA" id="ARBA00023136"/>
    </source>
</evidence>
<dbReference type="EMBL" id="JACCBN010000001">
    <property type="protein sequence ID" value="NYD37079.1"/>
    <property type="molecule type" value="Genomic_DNA"/>
</dbReference>
<evidence type="ECO:0000256" key="5">
    <source>
        <dbReference type="ARBA" id="ARBA00022989"/>
    </source>
</evidence>
<dbReference type="GO" id="GO:0005886">
    <property type="term" value="C:plasma membrane"/>
    <property type="evidence" value="ECO:0007669"/>
    <property type="project" value="UniProtKB-SubCell"/>
</dbReference>
<evidence type="ECO:0000256" key="4">
    <source>
        <dbReference type="ARBA" id="ARBA00022692"/>
    </source>
</evidence>
<accession>A0A7Y9DX87</accession>
<evidence type="ECO:0000256" key="1">
    <source>
        <dbReference type="ARBA" id="ARBA00004651"/>
    </source>
</evidence>
<dbReference type="Pfam" id="PF03601">
    <property type="entry name" value="Cons_hypoth698"/>
    <property type="match status" value="1"/>
</dbReference>
<dbReference type="AlphaFoldDB" id="A0A7Y9DX87"/>
<comment type="caution">
    <text evidence="8">The sequence shown here is derived from an EMBL/GenBank/DDBJ whole genome shotgun (WGS) entry which is preliminary data.</text>
</comment>
<dbReference type="InterPro" id="IPR018383">
    <property type="entry name" value="UPF0324_pro"/>
</dbReference>
<feature type="transmembrane region" description="Helical" evidence="7">
    <location>
        <begin position="202"/>
        <end position="225"/>
    </location>
</feature>
<feature type="transmembrane region" description="Helical" evidence="7">
    <location>
        <begin position="84"/>
        <end position="103"/>
    </location>
</feature>